<feature type="domain" description="Nudix hydrolase" evidence="17">
    <location>
        <begin position="3"/>
        <end position="133"/>
    </location>
</feature>
<dbReference type="GO" id="GO:0006281">
    <property type="term" value="P:DNA repair"/>
    <property type="evidence" value="ECO:0007669"/>
    <property type="project" value="UniProtKB-KW"/>
</dbReference>
<evidence type="ECO:0000256" key="12">
    <source>
        <dbReference type="ARBA" id="ARBA00038905"/>
    </source>
</evidence>
<dbReference type="SUPFAM" id="SSF51391">
    <property type="entry name" value="Thiamin phosphate synthase"/>
    <property type="match status" value="1"/>
</dbReference>
<gene>
    <name evidence="18" type="ORF">E5Q11_16425</name>
</gene>
<dbReference type="GO" id="GO:0035539">
    <property type="term" value="F:8-oxo-7,8-dihydrodeoxyguanosine triphosphate pyrophosphatase activity"/>
    <property type="evidence" value="ECO:0007669"/>
    <property type="project" value="UniProtKB-EC"/>
</dbReference>
<dbReference type="GO" id="GO:0008413">
    <property type="term" value="F:8-oxo-7,8-dihydroguanosine triphosphate pyrophosphatase activity"/>
    <property type="evidence" value="ECO:0007669"/>
    <property type="project" value="TreeGrafter"/>
</dbReference>
<dbReference type="InterPro" id="IPR000086">
    <property type="entry name" value="NUDIX_hydrolase_dom"/>
</dbReference>
<dbReference type="GO" id="GO:0006260">
    <property type="term" value="P:DNA replication"/>
    <property type="evidence" value="ECO:0007669"/>
    <property type="project" value="UniProtKB-KW"/>
</dbReference>
<dbReference type="InterPro" id="IPR036206">
    <property type="entry name" value="ThiamineP_synth_sf"/>
</dbReference>
<dbReference type="Proteomes" id="UP000298325">
    <property type="component" value="Unassembled WGS sequence"/>
</dbReference>
<dbReference type="OrthoDB" id="9810648at2"/>
<dbReference type="EC" id="3.6.1.55" evidence="12"/>
<evidence type="ECO:0000256" key="15">
    <source>
        <dbReference type="ARBA" id="ARBA00041979"/>
    </source>
</evidence>
<protein>
    <recommendedName>
        <fullName evidence="13">8-oxo-dGTP diphosphatase</fullName>
        <ecNumber evidence="12">3.6.1.55</ecNumber>
    </recommendedName>
    <alternativeName>
        <fullName evidence="16">7,8-dihydro-8-oxoguanine-triphosphatase</fullName>
    </alternativeName>
    <alternativeName>
        <fullName evidence="15">Mutator protein MutT</fullName>
    </alternativeName>
    <alternativeName>
        <fullName evidence="14">dGTP pyrophosphohydrolase</fullName>
    </alternativeName>
</protein>
<evidence type="ECO:0000256" key="2">
    <source>
        <dbReference type="ARBA" id="ARBA00005582"/>
    </source>
</evidence>
<evidence type="ECO:0000256" key="5">
    <source>
        <dbReference type="ARBA" id="ARBA00022723"/>
    </source>
</evidence>
<evidence type="ECO:0000256" key="9">
    <source>
        <dbReference type="ARBA" id="ARBA00023204"/>
    </source>
</evidence>
<comment type="catalytic activity">
    <reaction evidence="10">
        <text>8-oxo-dGTP + H2O = 8-oxo-dGMP + diphosphate + H(+)</text>
        <dbReference type="Rhea" id="RHEA:31575"/>
        <dbReference type="ChEBI" id="CHEBI:15377"/>
        <dbReference type="ChEBI" id="CHEBI:15378"/>
        <dbReference type="ChEBI" id="CHEBI:33019"/>
        <dbReference type="ChEBI" id="CHEBI:63224"/>
        <dbReference type="ChEBI" id="CHEBI:77896"/>
        <dbReference type="EC" id="3.6.1.55"/>
    </reaction>
</comment>
<evidence type="ECO:0000256" key="11">
    <source>
        <dbReference type="ARBA" id="ARBA00036904"/>
    </source>
</evidence>
<dbReference type="GO" id="GO:0046872">
    <property type="term" value="F:metal ion binding"/>
    <property type="evidence" value="ECO:0007669"/>
    <property type="project" value="UniProtKB-KW"/>
</dbReference>
<evidence type="ECO:0000313" key="18">
    <source>
        <dbReference type="EMBL" id="TGN38160.1"/>
    </source>
</evidence>
<evidence type="ECO:0000256" key="7">
    <source>
        <dbReference type="ARBA" id="ARBA00022801"/>
    </source>
</evidence>
<dbReference type="InterPro" id="IPR022998">
    <property type="entry name" value="ThiamineP_synth_TenI"/>
</dbReference>
<dbReference type="NCBIfam" id="NF006530">
    <property type="entry name" value="PRK08999.1"/>
    <property type="match status" value="1"/>
</dbReference>
<proteinExistence type="inferred from homology"/>
<keyword evidence="3" id="KW-0515">Mutator protein</keyword>
<comment type="catalytic activity">
    <reaction evidence="11">
        <text>8-oxo-GTP + H2O = 8-oxo-GMP + diphosphate + H(+)</text>
        <dbReference type="Rhea" id="RHEA:67616"/>
        <dbReference type="ChEBI" id="CHEBI:15377"/>
        <dbReference type="ChEBI" id="CHEBI:15378"/>
        <dbReference type="ChEBI" id="CHEBI:33019"/>
        <dbReference type="ChEBI" id="CHEBI:143553"/>
        <dbReference type="ChEBI" id="CHEBI:145694"/>
    </reaction>
</comment>
<dbReference type="GO" id="GO:0044716">
    <property type="term" value="F:8-oxo-GDP phosphatase activity"/>
    <property type="evidence" value="ECO:0007669"/>
    <property type="project" value="TreeGrafter"/>
</dbReference>
<dbReference type="InterPro" id="IPR013785">
    <property type="entry name" value="Aldolase_TIM"/>
</dbReference>
<sequence length="317" mass="35375">MSATMIHVAVGVIRRNGRVLIARRPDHLHQGGLLEFPGGKVEPGESVQAALVREIREETGLGIVGSELRPLIGIRHDYGDKCVFLDVWETFISEGEPEGREGQLVEWREPSKLVDRDFPAANRPIIRALNLPRRYAITGKAHSPADYLKVLKKSLPVSGDRLCLLRAPELSHEQYQQFVAESVRPDDWNRGVQWMLHGDESWLQAFPDSAGLHMPWREAQKHRARPVDDRYLLAVSCHNEQEIRHAIRIGADFITLGPVKSTDSHPDTEPMGPETFRQMVAGAPVVVFGLGGLGAEDQNEIVACGAQGIAGISYWWR</sequence>
<dbReference type="Gene3D" id="3.20.20.70">
    <property type="entry name" value="Aldolase class I"/>
    <property type="match status" value="1"/>
</dbReference>
<dbReference type="Pfam" id="PF14815">
    <property type="entry name" value="NUDIX_4"/>
    <property type="match status" value="1"/>
</dbReference>
<evidence type="ECO:0000256" key="1">
    <source>
        <dbReference type="ARBA" id="ARBA00001946"/>
    </source>
</evidence>
<keyword evidence="5" id="KW-0479">Metal-binding</keyword>
<dbReference type="GO" id="GO:0009228">
    <property type="term" value="P:thiamine biosynthetic process"/>
    <property type="evidence" value="ECO:0007669"/>
    <property type="project" value="UniProtKB-KW"/>
</dbReference>
<dbReference type="PROSITE" id="PS00893">
    <property type="entry name" value="NUDIX_BOX"/>
    <property type="match status" value="1"/>
</dbReference>
<dbReference type="InterPro" id="IPR020476">
    <property type="entry name" value="Nudix_hydrolase"/>
</dbReference>
<evidence type="ECO:0000256" key="6">
    <source>
        <dbReference type="ARBA" id="ARBA00022763"/>
    </source>
</evidence>
<evidence type="ECO:0000256" key="16">
    <source>
        <dbReference type="ARBA" id="ARBA00042798"/>
    </source>
</evidence>
<dbReference type="PRINTS" id="PR00502">
    <property type="entry name" value="NUDIXFAMILY"/>
</dbReference>
<dbReference type="CDD" id="cd00564">
    <property type="entry name" value="TMP_TenI"/>
    <property type="match status" value="1"/>
</dbReference>
<dbReference type="InterPro" id="IPR020084">
    <property type="entry name" value="NUDIX_hydrolase_CS"/>
</dbReference>
<keyword evidence="6" id="KW-0227">DNA damage</keyword>
<evidence type="ECO:0000256" key="4">
    <source>
        <dbReference type="ARBA" id="ARBA00022705"/>
    </source>
</evidence>
<evidence type="ECO:0000256" key="8">
    <source>
        <dbReference type="ARBA" id="ARBA00022842"/>
    </source>
</evidence>
<dbReference type="PANTHER" id="PTHR47707">
    <property type="entry name" value="8-OXO-DGTP DIPHOSPHATASE"/>
    <property type="match status" value="1"/>
</dbReference>
<dbReference type="AlphaFoldDB" id="A0A4Z1BXY0"/>
<dbReference type="SUPFAM" id="SSF55811">
    <property type="entry name" value="Nudix"/>
    <property type="match status" value="1"/>
</dbReference>
<keyword evidence="19" id="KW-1185">Reference proteome</keyword>
<reference evidence="18 19" key="1">
    <citation type="submission" date="2019-04" db="EMBL/GenBank/DDBJ databases">
        <authorList>
            <person name="Park S."/>
            <person name="Yoon J.-H."/>
        </authorList>
    </citation>
    <scope>NUCLEOTIDE SEQUENCE [LARGE SCALE GENOMIC DNA]</scope>
    <source>
        <strain evidence="18 19">HJM-18</strain>
    </source>
</reference>
<dbReference type="EMBL" id="SRPF01000007">
    <property type="protein sequence ID" value="TGN38160.1"/>
    <property type="molecule type" value="Genomic_DNA"/>
</dbReference>
<dbReference type="InterPro" id="IPR029119">
    <property type="entry name" value="MutY_C"/>
</dbReference>
<keyword evidence="7 18" id="KW-0378">Hydrolase</keyword>
<accession>A0A4Z1BXY0</accession>
<keyword evidence="4" id="KW-0235">DNA replication</keyword>
<comment type="caution">
    <text evidence="18">The sequence shown here is derived from an EMBL/GenBank/DDBJ whole genome shotgun (WGS) entry which is preliminary data.</text>
</comment>
<dbReference type="Gene3D" id="3.90.79.10">
    <property type="entry name" value="Nucleoside Triphosphate Pyrophosphohydrolase"/>
    <property type="match status" value="1"/>
</dbReference>
<comment type="similarity">
    <text evidence="2">Belongs to the Nudix hydrolase family.</text>
</comment>
<keyword evidence="9" id="KW-0234">DNA repair</keyword>
<dbReference type="RefSeq" id="WP_135804540.1">
    <property type="nucleotide sequence ID" value="NZ_SRPF01000007.1"/>
</dbReference>
<dbReference type="PANTHER" id="PTHR47707:SF1">
    <property type="entry name" value="NUDIX HYDROLASE FAMILY PROTEIN"/>
    <property type="match status" value="1"/>
</dbReference>
<evidence type="ECO:0000256" key="3">
    <source>
        <dbReference type="ARBA" id="ARBA00022457"/>
    </source>
</evidence>
<dbReference type="CDD" id="cd03425">
    <property type="entry name" value="NUDIX_MutT_NudA_like"/>
    <property type="match status" value="1"/>
</dbReference>
<keyword evidence="8" id="KW-0460">Magnesium</keyword>
<evidence type="ECO:0000256" key="14">
    <source>
        <dbReference type="ARBA" id="ARBA00041592"/>
    </source>
</evidence>
<dbReference type="InterPro" id="IPR015797">
    <property type="entry name" value="NUDIX_hydrolase-like_dom_sf"/>
</dbReference>
<organism evidence="18 19">
    <name type="scientific">Marinobacter confluentis</name>
    <dbReference type="NCBI Taxonomy" id="1697557"/>
    <lineage>
        <taxon>Bacteria</taxon>
        <taxon>Pseudomonadati</taxon>
        <taxon>Pseudomonadota</taxon>
        <taxon>Gammaproteobacteria</taxon>
        <taxon>Pseudomonadales</taxon>
        <taxon>Marinobacteraceae</taxon>
        <taxon>Marinobacter</taxon>
    </lineage>
</organism>
<evidence type="ECO:0000313" key="19">
    <source>
        <dbReference type="Proteomes" id="UP000298325"/>
    </source>
</evidence>
<comment type="cofactor">
    <cofactor evidence="1">
        <name>Mg(2+)</name>
        <dbReference type="ChEBI" id="CHEBI:18420"/>
    </cofactor>
</comment>
<evidence type="ECO:0000256" key="13">
    <source>
        <dbReference type="ARBA" id="ARBA00040794"/>
    </source>
</evidence>
<dbReference type="Pfam" id="PF02581">
    <property type="entry name" value="TMP-TENI"/>
    <property type="match status" value="1"/>
</dbReference>
<dbReference type="PROSITE" id="PS51462">
    <property type="entry name" value="NUDIX"/>
    <property type="match status" value="1"/>
</dbReference>
<evidence type="ECO:0000259" key="17">
    <source>
        <dbReference type="PROSITE" id="PS51462"/>
    </source>
</evidence>
<name>A0A4Z1BXY0_9GAMM</name>
<dbReference type="InterPro" id="IPR047127">
    <property type="entry name" value="MutT-like"/>
</dbReference>
<evidence type="ECO:0000256" key="10">
    <source>
        <dbReference type="ARBA" id="ARBA00035861"/>
    </source>
</evidence>
<dbReference type="GO" id="GO:0044715">
    <property type="term" value="F:8-oxo-dGDP phosphatase activity"/>
    <property type="evidence" value="ECO:0007669"/>
    <property type="project" value="TreeGrafter"/>
</dbReference>